<gene>
    <name evidence="2" type="ORF">V8G54_031552</name>
</gene>
<dbReference type="Proteomes" id="UP001374535">
    <property type="component" value="Chromosome 10"/>
</dbReference>
<dbReference type="EMBL" id="CP144691">
    <property type="protein sequence ID" value="WVY92464.1"/>
    <property type="molecule type" value="Genomic_DNA"/>
</dbReference>
<accession>A0AAQ3MK99</accession>
<name>A0AAQ3MK99_VIGMU</name>
<dbReference type="Pfam" id="PF23247">
    <property type="entry name" value="LRR_RPS2"/>
    <property type="match status" value="1"/>
</dbReference>
<dbReference type="InterPro" id="IPR032675">
    <property type="entry name" value="LRR_dom_sf"/>
</dbReference>
<feature type="domain" description="Disease resistance protein At4g27190-like leucine-rich repeats" evidence="1">
    <location>
        <begin position="42"/>
        <end position="117"/>
    </location>
</feature>
<dbReference type="Gene3D" id="3.80.10.10">
    <property type="entry name" value="Ribonuclease Inhibitor"/>
    <property type="match status" value="1"/>
</dbReference>
<protein>
    <recommendedName>
        <fullName evidence="1">Disease resistance protein At4g27190-like leucine-rich repeats domain-containing protein</fullName>
    </recommendedName>
</protein>
<proteinExistence type="predicted"/>
<reference evidence="2 3" key="1">
    <citation type="journal article" date="2023" name="Life. Sci Alliance">
        <title>Evolutionary insights into 3D genome organization and epigenetic landscape of Vigna mungo.</title>
        <authorList>
            <person name="Junaid A."/>
            <person name="Singh B."/>
            <person name="Bhatia S."/>
        </authorList>
    </citation>
    <scope>NUCLEOTIDE SEQUENCE [LARGE SCALE GENOMIC DNA]</scope>
    <source>
        <strain evidence="2">Urdbean</strain>
    </source>
</reference>
<evidence type="ECO:0000259" key="1">
    <source>
        <dbReference type="Pfam" id="PF23247"/>
    </source>
</evidence>
<organism evidence="2 3">
    <name type="scientific">Vigna mungo</name>
    <name type="common">Black gram</name>
    <name type="synonym">Phaseolus mungo</name>
    <dbReference type="NCBI Taxonomy" id="3915"/>
    <lineage>
        <taxon>Eukaryota</taxon>
        <taxon>Viridiplantae</taxon>
        <taxon>Streptophyta</taxon>
        <taxon>Embryophyta</taxon>
        <taxon>Tracheophyta</taxon>
        <taxon>Spermatophyta</taxon>
        <taxon>Magnoliopsida</taxon>
        <taxon>eudicotyledons</taxon>
        <taxon>Gunneridae</taxon>
        <taxon>Pentapetalae</taxon>
        <taxon>rosids</taxon>
        <taxon>fabids</taxon>
        <taxon>Fabales</taxon>
        <taxon>Fabaceae</taxon>
        <taxon>Papilionoideae</taxon>
        <taxon>50 kb inversion clade</taxon>
        <taxon>NPAAA clade</taxon>
        <taxon>indigoferoid/millettioid clade</taxon>
        <taxon>Phaseoleae</taxon>
        <taxon>Vigna</taxon>
    </lineage>
</organism>
<keyword evidence="3" id="KW-1185">Reference proteome</keyword>
<dbReference type="AlphaFoldDB" id="A0AAQ3MK99"/>
<evidence type="ECO:0000313" key="3">
    <source>
        <dbReference type="Proteomes" id="UP001374535"/>
    </source>
</evidence>
<sequence>MSISIILRYFNVSRYDIGLEYTVKSPKAPTLYELLVETLKTLYMINIIVEKLWHWNYSSKSFCELENLSFTNNNKLLSIISSNMITRFKNLRKLTLNECELLTEVFDFEDDNLDHKIHEILPQLEVASKNERHAREDKRDSWRGREALLGDAPLKLEWKTVEWKAENDKRRTRVVEKCFFSMFVIEERAGTLNIYRVPVR</sequence>
<dbReference type="InterPro" id="IPR057135">
    <property type="entry name" value="At4g27190-like_LRR"/>
</dbReference>
<evidence type="ECO:0000313" key="2">
    <source>
        <dbReference type="EMBL" id="WVY92464.1"/>
    </source>
</evidence>